<comment type="caution">
    <text evidence="2">The sequence shown here is derived from an EMBL/GenBank/DDBJ whole genome shotgun (WGS) entry which is preliminary data.</text>
</comment>
<reference evidence="2 3" key="1">
    <citation type="submission" date="2016-07" db="EMBL/GenBank/DDBJ databases">
        <title>Genome analysis of Burkholderia fungorum ES3-20.</title>
        <authorList>
            <person name="Xu D."/>
            <person name="Yao R."/>
            <person name="Zheng S."/>
        </authorList>
    </citation>
    <scope>NUCLEOTIDE SEQUENCE [LARGE SCALE GENOMIC DNA]</scope>
    <source>
        <strain evidence="2 3">ES3-20</strain>
    </source>
</reference>
<evidence type="ECO:0000313" key="2">
    <source>
        <dbReference type="EMBL" id="RKF39095.1"/>
    </source>
</evidence>
<dbReference type="EMBL" id="MCAS01000031">
    <property type="protein sequence ID" value="RKF39095.1"/>
    <property type="molecule type" value="Genomic_DNA"/>
</dbReference>
<dbReference type="SUPFAM" id="SSF101801">
    <property type="entry name" value="Surface presentation of antigens (SPOA)"/>
    <property type="match status" value="1"/>
</dbReference>
<organism evidence="2 3">
    <name type="scientific">Paraburkholderia fungorum</name>
    <dbReference type="NCBI Taxonomy" id="134537"/>
    <lineage>
        <taxon>Bacteria</taxon>
        <taxon>Pseudomonadati</taxon>
        <taxon>Pseudomonadota</taxon>
        <taxon>Betaproteobacteria</taxon>
        <taxon>Burkholderiales</taxon>
        <taxon>Burkholderiaceae</taxon>
        <taxon>Paraburkholderia</taxon>
    </lineage>
</organism>
<dbReference type="RefSeq" id="WP_120346977.1">
    <property type="nucleotide sequence ID" value="NZ_MCAS01000031.1"/>
</dbReference>
<name>A0A420G1R9_9BURK</name>
<feature type="domain" description="Flagellar motor switch protein FliN-like C-terminal" evidence="1">
    <location>
        <begin position="255"/>
        <end position="317"/>
    </location>
</feature>
<evidence type="ECO:0000313" key="3">
    <source>
        <dbReference type="Proteomes" id="UP000283709"/>
    </source>
</evidence>
<accession>A0A420G1R9</accession>
<gene>
    <name evidence="2" type="ORF">BCY88_33595</name>
</gene>
<dbReference type="Pfam" id="PF01052">
    <property type="entry name" value="FliMN_C"/>
    <property type="match status" value="1"/>
</dbReference>
<sequence>MSLWPDLEILARSDAERHNLAIRHFGRPQAVRVGTRRFTLEFEPCRARYPLLVSGTAAHAPFSAACDAGALLPELTPSVIAERGDTAVMHVVDALNDWLCALEGLFGFTIDITAVAFDGLTQPGAYGLAVTHAASGRAAHFAFCSPAVDAWLQRRLPAPAPSSEALLRRLYVRLPICMAGPAMSLPRLRKIAVGHALLFDRHSCYLRVPLRLGACRILLKFTEEYTLIDHVLNDETPPVEVTSELLPIDSLTFAFDAMLGTLSLSVAELAHLRQGSIVGFRLPANERTVTLLCQGIPFARGELIDIEGSLGVRVTRLTQEDLPA</sequence>
<dbReference type="Proteomes" id="UP000283709">
    <property type="component" value="Unassembled WGS sequence"/>
</dbReference>
<dbReference type="InterPro" id="IPR036429">
    <property type="entry name" value="SpoA-like_sf"/>
</dbReference>
<dbReference type="AlphaFoldDB" id="A0A420G1R9"/>
<dbReference type="OrthoDB" id="8596370at2"/>
<dbReference type="InterPro" id="IPR001543">
    <property type="entry name" value="FliN-like_C"/>
</dbReference>
<evidence type="ECO:0000259" key="1">
    <source>
        <dbReference type="Pfam" id="PF01052"/>
    </source>
</evidence>
<dbReference type="Gene3D" id="2.30.330.10">
    <property type="entry name" value="SpoA-like"/>
    <property type="match status" value="1"/>
</dbReference>
<protein>
    <submittedName>
        <fullName evidence="2">Type III secretion protein</fullName>
    </submittedName>
</protein>
<proteinExistence type="predicted"/>